<reference evidence="2 3" key="1">
    <citation type="journal article" date="2015" name="Genome Biol. Evol.">
        <title>Phylogenomic analyses indicate that early fungi evolved digesting cell walls of algal ancestors of land plants.</title>
        <authorList>
            <person name="Chang Y."/>
            <person name="Wang S."/>
            <person name="Sekimoto S."/>
            <person name="Aerts A.L."/>
            <person name="Choi C."/>
            <person name="Clum A."/>
            <person name="LaButti K.M."/>
            <person name="Lindquist E.A."/>
            <person name="Yee Ngan C."/>
            <person name="Ohm R.A."/>
            <person name="Salamov A.A."/>
            <person name="Grigoriev I.V."/>
            <person name="Spatafora J.W."/>
            <person name="Berbee M.L."/>
        </authorList>
    </citation>
    <scope>NUCLEOTIDE SEQUENCE [LARGE SCALE GENOMIC DNA]</scope>
    <source>
        <strain evidence="2 3">NRRL 28638</strain>
    </source>
</reference>
<feature type="region of interest" description="Disordered" evidence="1">
    <location>
        <begin position="100"/>
        <end position="150"/>
    </location>
</feature>
<dbReference type="Proteomes" id="UP000070444">
    <property type="component" value="Unassembled WGS sequence"/>
</dbReference>
<feature type="compositionally biased region" description="Low complexity" evidence="1">
    <location>
        <begin position="118"/>
        <end position="142"/>
    </location>
</feature>
<evidence type="ECO:0000256" key="1">
    <source>
        <dbReference type="SAM" id="MobiDB-lite"/>
    </source>
</evidence>
<protein>
    <submittedName>
        <fullName evidence="2">Uncharacterized protein</fullName>
    </submittedName>
</protein>
<keyword evidence="3" id="KW-1185">Reference proteome</keyword>
<feature type="region of interest" description="Disordered" evidence="1">
    <location>
        <begin position="164"/>
        <end position="194"/>
    </location>
</feature>
<accession>A0A137NX07</accession>
<proteinExistence type="predicted"/>
<sequence length="237" mass="25970">MLQWLGYAESVLANTTSKSLSVHEIMDGILSTGLLQLSNQTSYSSLAAALFSEIQRPGSKIERTGNKFHLKTDNATEPIISNISADSQDIGLCMRRSRRGSAGRLASPVSTTPLLDVPTPQLTSTTTRTRSRSNTQSSTPPTISNNSEDSLVMENYSRRLRRSAHLQTTLSRPESPSMDQSSNETKDTSASKSKSVRFALEKNEVVFVDRVSDIINNEELESLPFPNQANMSSSIQV</sequence>
<evidence type="ECO:0000313" key="3">
    <source>
        <dbReference type="Proteomes" id="UP000070444"/>
    </source>
</evidence>
<evidence type="ECO:0000313" key="2">
    <source>
        <dbReference type="EMBL" id="KXN67375.1"/>
    </source>
</evidence>
<dbReference type="AlphaFoldDB" id="A0A137NX07"/>
<dbReference type="OrthoDB" id="5680200at2759"/>
<gene>
    <name evidence="2" type="ORF">CONCODRAFT_73024</name>
</gene>
<dbReference type="EMBL" id="KQ964641">
    <property type="protein sequence ID" value="KXN67375.1"/>
    <property type="molecule type" value="Genomic_DNA"/>
</dbReference>
<organism evidence="2 3">
    <name type="scientific">Conidiobolus coronatus (strain ATCC 28846 / CBS 209.66 / NRRL 28638)</name>
    <name type="common">Delacroixia coronata</name>
    <dbReference type="NCBI Taxonomy" id="796925"/>
    <lineage>
        <taxon>Eukaryota</taxon>
        <taxon>Fungi</taxon>
        <taxon>Fungi incertae sedis</taxon>
        <taxon>Zoopagomycota</taxon>
        <taxon>Entomophthoromycotina</taxon>
        <taxon>Entomophthoromycetes</taxon>
        <taxon>Entomophthorales</taxon>
        <taxon>Ancylistaceae</taxon>
        <taxon>Conidiobolus</taxon>
    </lineage>
</organism>
<feature type="compositionally biased region" description="Polar residues" evidence="1">
    <location>
        <begin position="165"/>
        <end position="183"/>
    </location>
</feature>
<name>A0A137NX07_CONC2</name>